<name>A0A918WQC1_9BACT</name>
<dbReference type="GO" id="GO:0016747">
    <property type="term" value="F:acyltransferase activity, transferring groups other than amino-acyl groups"/>
    <property type="evidence" value="ECO:0007669"/>
    <property type="project" value="InterPro"/>
</dbReference>
<evidence type="ECO:0000313" key="2">
    <source>
        <dbReference type="EMBL" id="GHC67187.1"/>
    </source>
</evidence>
<reference evidence="2" key="1">
    <citation type="journal article" date="2014" name="Int. J. Syst. Evol. Microbiol.">
        <title>Complete genome sequence of Corynebacterium casei LMG S-19264T (=DSM 44701T), isolated from a smear-ripened cheese.</title>
        <authorList>
            <consortium name="US DOE Joint Genome Institute (JGI-PGF)"/>
            <person name="Walter F."/>
            <person name="Albersmeier A."/>
            <person name="Kalinowski J."/>
            <person name="Ruckert C."/>
        </authorList>
    </citation>
    <scope>NUCLEOTIDE SEQUENCE</scope>
    <source>
        <strain evidence="2">KCTC 12988</strain>
    </source>
</reference>
<sequence>MIDMLVRLYDLPETEVAYQKVASEGIILRRPGVYEKHLVAQWVGEHFSPKWVSEVEVAMTRQPVTCFIATKDKEILGFACYDTTCKAYFGPTGVGEAARGKGVGKALLYKALEGLRDTGYAYGFIGGVGPREFYEKACGAIEVPGSDPGIYQDILPEPPTEA</sequence>
<dbReference type="InterPro" id="IPR016181">
    <property type="entry name" value="Acyl_CoA_acyltransferase"/>
</dbReference>
<dbReference type="EMBL" id="BMXI01000023">
    <property type="protein sequence ID" value="GHC67187.1"/>
    <property type="molecule type" value="Genomic_DNA"/>
</dbReference>
<gene>
    <name evidence="2" type="ORF">GCM10007100_39010</name>
</gene>
<dbReference type="Pfam" id="PF00583">
    <property type="entry name" value="Acetyltransf_1"/>
    <property type="match status" value="1"/>
</dbReference>
<dbReference type="RefSeq" id="WP_189574230.1">
    <property type="nucleotide sequence ID" value="NZ_BMXI01000023.1"/>
</dbReference>
<reference evidence="2" key="2">
    <citation type="submission" date="2020-09" db="EMBL/GenBank/DDBJ databases">
        <authorList>
            <person name="Sun Q."/>
            <person name="Kim S."/>
        </authorList>
    </citation>
    <scope>NUCLEOTIDE SEQUENCE</scope>
    <source>
        <strain evidence="2">KCTC 12988</strain>
    </source>
</reference>
<dbReference type="InterPro" id="IPR000182">
    <property type="entry name" value="GNAT_dom"/>
</dbReference>
<organism evidence="2 3">
    <name type="scientific">Roseibacillus persicicus</name>
    <dbReference type="NCBI Taxonomy" id="454148"/>
    <lineage>
        <taxon>Bacteria</taxon>
        <taxon>Pseudomonadati</taxon>
        <taxon>Verrucomicrobiota</taxon>
        <taxon>Verrucomicrobiia</taxon>
        <taxon>Verrucomicrobiales</taxon>
        <taxon>Verrucomicrobiaceae</taxon>
        <taxon>Roseibacillus</taxon>
    </lineage>
</organism>
<evidence type="ECO:0000313" key="3">
    <source>
        <dbReference type="Proteomes" id="UP000644507"/>
    </source>
</evidence>
<dbReference type="Proteomes" id="UP000644507">
    <property type="component" value="Unassembled WGS sequence"/>
</dbReference>
<accession>A0A918WQC1</accession>
<evidence type="ECO:0000259" key="1">
    <source>
        <dbReference type="PROSITE" id="PS51186"/>
    </source>
</evidence>
<dbReference type="SUPFAM" id="SSF55729">
    <property type="entry name" value="Acyl-CoA N-acyltransferases (Nat)"/>
    <property type="match status" value="1"/>
</dbReference>
<comment type="caution">
    <text evidence="2">The sequence shown here is derived from an EMBL/GenBank/DDBJ whole genome shotgun (WGS) entry which is preliminary data.</text>
</comment>
<feature type="domain" description="N-acetyltransferase" evidence="1">
    <location>
        <begin position="26"/>
        <end position="161"/>
    </location>
</feature>
<dbReference type="Gene3D" id="3.40.630.30">
    <property type="match status" value="1"/>
</dbReference>
<keyword evidence="3" id="KW-1185">Reference proteome</keyword>
<dbReference type="PROSITE" id="PS51186">
    <property type="entry name" value="GNAT"/>
    <property type="match status" value="1"/>
</dbReference>
<protein>
    <submittedName>
        <fullName evidence="2">N-acetyltransferase</fullName>
    </submittedName>
</protein>
<dbReference type="CDD" id="cd04301">
    <property type="entry name" value="NAT_SF"/>
    <property type="match status" value="1"/>
</dbReference>
<proteinExistence type="predicted"/>
<dbReference type="AlphaFoldDB" id="A0A918WQC1"/>